<evidence type="ECO:0000256" key="8">
    <source>
        <dbReference type="ARBA" id="ARBA00022741"/>
    </source>
</evidence>
<dbReference type="OrthoDB" id="3849995at2"/>
<dbReference type="InterPro" id="IPR003594">
    <property type="entry name" value="HATPase_dom"/>
</dbReference>
<dbReference type="SMART" id="SM00304">
    <property type="entry name" value="HAMP"/>
    <property type="match status" value="1"/>
</dbReference>
<feature type="domain" description="Histidine kinase" evidence="14">
    <location>
        <begin position="232"/>
        <end position="419"/>
    </location>
</feature>
<proteinExistence type="predicted"/>
<evidence type="ECO:0000259" key="15">
    <source>
        <dbReference type="PROSITE" id="PS50885"/>
    </source>
</evidence>
<keyword evidence="7 13" id="KW-0812">Transmembrane</keyword>
<dbReference type="PROSITE" id="PS50109">
    <property type="entry name" value="HIS_KIN"/>
    <property type="match status" value="1"/>
</dbReference>
<dbReference type="Gene3D" id="3.30.565.10">
    <property type="entry name" value="Histidine kinase-like ATPase, C-terminal domain"/>
    <property type="match status" value="1"/>
</dbReference>
<reference evidence="16" key="1">
    <citation type="submission" date="2016-10" db="EMBL/GenBank/DDBJ databases">
        <title>Genome sequence of Streptomyces mangrovisoli MUSC 149.</title>
        <authorList>
            <person name="Lee L.-H."/>
            <person name="Ser H.-L."/>
        </authorList>
    </citation>
    <scope>NUCLEOTIDE SEQUENCE [LARGE SCALE GENOMIC DNA]</scope>
    <source>
        <strain evidence="16">MUSC 149</strain>
    </source>
</reference>
<feature type="transmembrane region" description="Helical" evidence="13">
    <location>
        <begin position="148"/>
        <end position="170"/>
    </location>
</feature>
<dbReference type="RefSeq" id="WP_046583817.1">
    <property type="nucleotide sequence ID" value="NZ_LAVA02000090.1"/>
</dbReference>
<comment type="subcellular location">
    <subcellularLocation>
        <location evidence="2">Cell membrane</location>
        <topology evidence="2">Multi-pass membrane protein</topology>
    </subcellularLocation>
</comment>
<dbReference type="SMART" id="SM00387">
    <property type="entry name" value="HATPase_c"/>
    <property type="match status" value="1"/>
</dbReference>
<dbReference type="Gene3D" id="1.10.287.130">
    <property type="match status" value="1"/>
</dbReference>
<evidence type="ECO:0000256" key="2">
    <source>
        <dbReference type="ARBA" id="ARBA00004651"/>
    </source>
</evidence>
<evidence type="ECO:0000256" key="7">
    <source>
        <dbReference type="ARBA" id="ARBA00022692"/>
    </source>
</evidence>
<dbReference type="InterPro" id="IPR005467">
    <property type="entry name" value="His_kinase_dom"/>
</dbReference>
<dbReference type="CDD" id="cd00082">
    <property type="entry name" value="HisKA"/>
    <property type="match status" value="1"/>
</dbReference>
<evidence type="ECO:0000256" key="3">
    <source>
        <dbReference type="ARBA" id="ARBA00012438"/>
    </source>
</evidence>
<dbReference type="SUPFAM" id="SSF47384">
    <property type="entry name" value="Homodimeric domain of signal transducing histidine kinase"/>
    <property type="match status" value="1"/>
</dbReference>
<evidence type="ECO:0000256" key="5">
    <source>
        <dbReference type="ARBA" id="ARBA00022553"/>
    </source>
</evidence>
<evidence type="ECO:0000256" key="9">
    <source>
        <dbReference type="ARBA" id="ARBA00022777"/>
    </source>
</evidence>
<evidence type="ECO:0000256" key="11">
    <source>
        <dbReference type="ARBA" id="ARBA00022989"/>
    </source>
</evidence>
<keyword evidence="17" id="KW-1185">Reference proteome</keyword>
<comment type="catalytic activity">
    <reaction evidence="1">
        <text>ATP + protein L-histidine = ADP + protein N-phospho-L-histidine.</text>
        <dbReference type="EC" id="2.7.13.3"/>
    </reaction>
</comment>
<protein>
    <recommendedName>
        <fullName evidence="3">histidine kinase</fullName>
        <ecNumber evidence="3">2.7.13.3</ecNumber>
    </recommendedName>
</protein>
<evidence type="ECO:0000313" key="17">
    <source>
        <dbReference type="Proteomes" id="UP000034196"/>
    </source>
</evidence>
<comment type="caution">
    <text evidence="16">The sequence shown here is derived from an EMBL/GenBank/DDBJ whole genome shotgun (WGS) entry which is preliminary data.</text>
</comment>
<keyword evidence="6" id="KW-0808">Transferase</keyword>
<sequence>MGVTGFRERVVALAVLIATAVVAVLVVVSHVLLSQVTDADASALAHSRAEAVAANVAERHGHVVLIEGGNEALDTVSWVYADGTLVDGIVPHGVLDRVEALAGSERSRTTTAGRYLLHAEPVRLAGHRVVAVVRVDLTPYETSERRSLTLSLVLGGISILLAGVVAHLVVRRALRVVHEMAALADDWGDHEPGRRFDLGVPRDEFGELGRTLDRLLDRVDNALADERRLTDEIAHELRTPLTVLRGEAQLAQLSGHPVTPGSVLTEVDRLDTAITTILGTARTRIDGATRCDLRAAARRAIAGRSVELAVPDDIDVAVAAELVVAVLSPLLENGLRHTRSRVWVTARVRPQGVVVDVLDDGPGFAPAEVDQVFEAGVTSGDGHGLGLAVVRRLAASAGLAVRAVADGHGRVEVTFPAPEALAQSGCVQVVRANLGA</sequence>
<keyword evidence="4" id="KW-1003">Cell membrane</keyword>
<feature type="transmembrane region" description="Helical" evidence="13">
    <location>
        <begin position="12"/>
        <end position="33"/>
    </location>
</feature>
<dbReference type="Pfam" id="PF00512">
    <property type="entry name" value="HisKA"/>
    <property type="match status" value="1"/>
</dbReference>
<evidence type="ECO:0000313" key="16">
    <source>
        <dbReference type="EMBL" id="OIJ63962.1"/>
    </source>
</evidence>
<dbReference type="PANTHER" id="PTHR44936:SF9">
    <property type="entry name" value="SENSOR PROTEIN CREC"/>
    <property type="match status" value="1"/>
</dbReference>
<dbReference type="EMBL" id="LAVA02000090">
    <property type="protein sequence ID" value="OIJ63962.1"/>
    <property type="molecule type" value="Genomic_DNA"/>
</dbReference>
<keyword evidence="12" id="KW-0902">Two-component regulatory system</keyword>
<dbReference type="AlphaFoldDB" id="A0A1J4NPA0"/>
<evidence type="ECO:0000256" key="6">
    <source>
        <dbReference type="ARBA" id="ARBA00022679"/>
    </source>
</evidence>
<keyword evidence="8" id="KW-0547">Nucleotide-binding</keyword>
<evidence type="ECO:0000256" key="10">
    <source>
        <dbReference type="ARBA" id="ARBA00022840"/>
    </source>
</evidence>
<keyword evidence="13" id="KW-0472">Membrane</keyword>
<dbReference type="Pfam" id="PF02518">
    <property type="entry name" value="HATPase_c"/>
    <property type="match status" value="1"/>
</dbReference>
<keyword evidence="10" id="KW-0067">ATP-binding</keyword>
<keyword evidence="5" id="KW-0597">Phosphoprotein</keyword>
<dbReference type="InterPro" id="IPR036097">
    <property type="entry name" value="HisK_dim/P_sf"/>
</dbReference>
<keyword evidence="9 16" id="KW-0418">Kinase</keyword>
<dbReference type="SUPFAM" id="SSF55874">
    <property type="entry name" value="ATPase domain of HSP90 chaperone/DNA topoisomerase II/histidine kinase"/>
    <property type="match status" value="1"/>
</dbReference>
<dbReference type="GO" id="GO:0005886">
    <property type="term" value="C:plasma membrane"/>
    <property type="evidence" value="ECO:0007669"/>
    <property type="project" value="UniProtKB-SubCell"/>
</dbReference>
<dbReference type="InterPro" id="IPR003661">
    <property type="entry name" value="HisK_dim/P_dom"/>
</dbReference>
<dbReference type="GO" id="GO:0000155">
    <property type="term" value="F:phosphorelay sensor kinase activity"/>
    <property type="evidence" value="ECO:0007669"/>
    <property type="project" value="InterPro"/>
</dbReference>
<dbReference type="PROSITE" id="PS50885">
    <property type="entry name" value="HAMP"/>
    <property type="match status" value="1"/>
</dbReference>
<evidence type="ECO:0000256" key="4">
    <source>
        <dbReference type="ARBA" id="ARBA00022475"/>
    </source>
</evidence>
<evidence type="ECO:0000256" key="12">
    <source>
        <dbReference type="ARBA" id="ARBA00023012"/>
    </source>
</evidence>
<dbReference type="PANTHER" id="PTHR44936">
    <property type="entry name" value="SENSOR PROTEIN CREC"/>
    <property type="match status" value="1"/>
</dbReference>
<organism evidence="16 17">
    <name type="scientific">Streptomyces mangrovisoli</name>
    <dbReference type="NCBI Taxonomy" id="1428628"/>
    <lineage>
        <taxon>Bacteria</taxon>
        <taxon>Bacillati</taxon>
        <taxon>Actinomycetota</taxon>
        <taxon>Actinomycetes</taxon>
        <taxon>Kitasatosporales</taxon>
        <taxon>Streptomycetaceae</taxon>
        <taxon>Streptomyces</taxon>
    </lineage>
</organism>
<dbReference type="Proteomes" id="UP000034196">
    <property type="component" value="Unassembled WGS sequence"/>
</dbReference>
<dbReference type="GO" id="GO:0005524">
    <property type="term" value="F:ATP binding"/>
    <property type="evidence" value="ECO:0007669"/>
    <property type="project" value="UniProtKB-KW"/>
</dbReference>
<evidence type="ECO:0000259" key="14">
    <source>
        <dbReference type="PROSITE" id="PS50109"/>
    </source>
</evidence>
<dbReference type="Gene3D" id="6.10.340.10">
    <property type="match status" value="1"/>
</dbReference>
<feature type="domain" description="HAMP" evidence="15">
    <location>
        <begin position="171"/>
        <end position="224"/>
    </location>
</feature>
<gene>
    <name evidence="16" type="ORF">WN71_031700</name>
</gene>
<evidence type="ECO:0000256" key="1">
    <source>
        <dbReference type="ARBA" id="ARBA00000085"/>
    </source>
</evidence>
<dbReference type="InterPro" id="IPR036890">
    <property type="entry name" value="HATPase_C_sf"/>
</dbReference>
<dbReference type="InterPro" id="IPR050980">
    <property type="entry name" value="2C_sensor_his_kinase"/>
</dbReference>
<evidence type="ECO:0000256" key="13">
    <source>
        <dbReference type="SAM" id="Phobius"/>
    </source>
</evidence>
<accession>A0A1J4NPA0</accession>
<dbReference type="EC" id="2.7.13.3" evidence="3"/>
<dbReference type="STRING" id="1428628.WN71_031700"/>
<keyword evidence="11 13" id="KW-1133">Transmembrane helix</keyword>
<dbReference type="SMART" id="SM00388">
    <property type="entry name" value="HisKA"/>
    <property type="match status" value="1"/>
</dbReference>
<name>A0A1J4NPA0_9ACTN</name>
<dbReference type="InterPro" id="IPR003660">
    <property type="entry name" value="HAMP_dom"/>
</dbReference>